<dbReference type="InterPro" id="IPR013587">
    <property type="entry name" value="Nitrate/nitrite_sensing"/>
</dbReference>
<keyword evidence="7" id="KW-0472">Membrane</keyword>
<dbReference type="PANTHER" id="PTHR45436:SF5">
    <property type="entry name" value="SENSOR HISTIDINE KINASE TRCS"/>
    <property type="match status" value="1"/>
</dbReference>
<dbReference type="GO" id="GO:0005886">
    <property type="term" value="C:plasma membrane"/>
    <property type="evidence" value="ECO:0007669"/>
    <property type="project" value="TreeGrafter"/>
</dbReference>
<feature type="domain" description="Histidine kinase/HSP90-like ATPase" evidence="8">
    <location>
        <begin position="530"/>
        <end position="643"/>
    </location>
</feature>
<feature type="compositionally biased region" description="Low complexity" evidence="6">
    <location>
        <begin position="657"/>
        <end position="702"/>
    </location>
</feature>
<evidence type="ECO:0000256" key="3">
    <source>
        <dbReference type="ARBA" id="ARBA00022553"/>
    </source>
</evidence>
<organism evidence="9 10">
    <name type="scientific">Nocardiopsis mwathae</name>
    <dbReference type="NCBI Taxonomy" id="1472723"/>
    <lineage>
        <taxon>Bacteria</taxon>
        <taxon>Bacillati</taxon>
        <taxon>Actinomycetota</taxon>
        <taxon>Actinomycetes</taxon>
        <taxon>Streptosporangiales</taxon>
        <taxon>Nocardiopsidaceae</taxon>
        <taxon>Nocardiopsis</taxon>
    </lineage>
</organism>
<feature type="compositionally biased region" description="Low complexity" evidence="6">
    <location>
        <begin position="751"/>
        <end position="764"/>
    </location>
</feature>
<dbReference type="Proteomes" id="UP000546642">
    <property type="component" value="Unassembled WGS sequence"/>
</dbReference>
<dbReference type="InterPro" id="IPR036890">
    <property type="entry name" value="HATPase_C_sf"/>
</dbReference>
<evidence type="ECO:0000259" key="8">
    <source>
        <dbReference type="SMART" id="SM00387"/>
    </source>
</evidence>
<comment type="caution">
    <text evidence="9">The sequence shown here is derived from an EMBL/GenBank/DDBJ whole genome shotgun (WGS) entry which is preliminary data.</text>
</comment>
<evidence type="ECO:0000256" key="1">
    <source>
        <dbReference type="ARBA" id="ARBA00000085"/>
    </source>
</evidence>
<evidence type="ECO:0000313" key="10">
    <source>
        <dbReference type="Proteomes" id="UP000546642"/>
    </source>
</evidence>
<dbReference type="GO" id="GO:0004673">
    <property type="term" value="F:protein histidine kinase activity"/>
    <property type="evidence" value="ECO:0007669"/>
    <property type="project" value="UniProtKB-EC"/>
</dbReference>
<comment type="catalytic activity">
    <reaction evidence="1">
        <text>ATP + protein L-histidine = ADP + protein N-phospho-L-histidine.</text>
        <dbReference type="EC" id="2.7.13.3"/>
    </reaction>
</comment>
<dbReference type="Pfam" id="PF02518">
    <property type="entry name" value="HATPase_c"/>
    <property type="match status" value="1"/>
</dbReference>
<dbReference type="RefSeq" id="WP_184074204.1">
    <property type="nucleotide sequence ID" value="NZ_JACHDS010000001.1"/>
</dbReference>
<feature type="region of interest" description="Disordered" evidence="6">
    <location>
        <begin position="647"/>
        <end position="965"/>
    </location>
</feature>
<evidence type="ECO:0000256" key="6">
    <source>
        <dbReference type="SAM" id="MobiDB-lite"/>
    </source>
</evidence>
<feature type="compositionally biased region" description="Basic and acidic residues" evidence="6">
    <location>
        <begin position="949"/>
        <end position="965"/>
    </location>
</feature>
<keyword evidence="5 9" id="KW-0418">Kinase</keyword>
<keyword evidence="7" id="KW-1133">Transmembrane helix</keyword>
<dbReference type="InterPro" id="IPR003594">
    <property type="entry name" value="HATPase_dom"/>
</dbReference>
<dbReference type="Gene3D" id="3.30.565.10">
    <property type="entry name" value="Histidine kinase-like ATPase, C-terminal domain"/>
    <property type="match status" value="1"/>
</dbReference>
<dbReference type="GO" id="GO:0000160">
    <property type="term" value="P:phosphorelay signal transduction system"/>
    <property type="evidence" value="ECO:0007669"/>
    <property type="project" value="TreeGrafter"/>
</dbReference>
<name>A0A7W9YFE0_9ACTN</name>
<evidence type="ECO:0000313" key="9">
    <source>
        <dbReference type="EMBL" id="MBB6171082.1"/>
    </source>
</evidence>
<dbReference type="EC" id="2.7.13.3" evidence="2"/>
<dbReference type="PANTHER" id="PTHR45436">
    <property type="entry name" value="SENSOR HISTIDINE KINASE YKOH"/>
    <property type="match status" value="1"/>
</dbReference>
<feature type="transmembrane region" description="Helical" evidence="7">
    <location>
        <begin position="18"/>
        <end position="39"/>
    </location>
</feature>
<evidence type="ECO:0000256" key="5">
    <source>
        <dbReference type="ARBA" id="ARBA00022777"/>
    </source>
</evidence>
<accession>A0A7W9YFE0</accession>
<keyword evidence="7" id="KW-0812">Transmembrane</keyword>
<dbReference type="InterPro" id="IPR050428">
    <property type="entry name" value="TCS_sensor_his_kinase"/>
</dbReference>
<keyword evidence="10" id="KW-1185">Reference proteome</keyword>
<evidence type="ECO:0000256" key="4">
    <source>
        <dbReference type="ARBA" id="ARBA00022679"/>
    </source>
</evidence>
<evidence type="ECO:0000256" key="2">
    <source>
        <dbReference type="ARBA" id="ARBA00012438"/>
    </source>
</evidence>
<keyword evidence="4" id="KW-0808">Transferase</keyword>
<dbReference type="AlphaFoldDB" id="A0A7W9YFE0"/>
<dbReference type="EMBL" id="JACHDS010000001">
    <property type="protein sequence ID" value="MBB6171082.1"/>
    <property type="molecule type" value="Genomic_DNA"/>
</dbReference>
<proteinExistence type="predicted"/>
<sequence>MGQPGGADRSIKAQLNRIVLIPSITFLVLFAVLSTAMLMQAVSLRLATGDGRTGAYLYYAVAELQKERRLAAEHLADPSEESIKELRGQISGTDEAVRRVEDRRESLSGRGGTEVAKVASGFFTAVGRRDELRGHVIAGELGVEQTVAEYSAVVDRGIRLYDAGGRQLDDGGSAAASADVVDLMRAQDLFTRADAVLSAALAADRLTHDEQVRFAALMTAFQQRIVNAGLVLRGQTADAHAALTGSSQWEELDAMSETVSRNVPVIEVDAAEGEESGPDEEPPAGLDDWRTVADDVNADLIVLTDAQTQAVVSATDAASTWMFTIALGGGIMALFAGTIAYGVASKSAARLTTRLARLRAETLGLAREELPRIVRRLENGETVDLDTELKQLDHGTDEVGQVADAFNTAQRTAVSAAVKQAEIREGVNRVFLGIAHRNQSLVQRQLQLLDRVEREEEDPDLLEDLFHLDHLATRGRRNAENLIILGGAQPGRRWRNPIPLVDILRGAISETEEYARVKLRVVPDLALSGSVVADVIHLVAELVENATSFSPPHTPVHIHSEVVPKGVVVEIEDRGLGMSEAGLAEANATLSQAPEFDVMAMNSDSRLGLFVVARLAVKHDIHVQLCPSPYGGTRAIVLIPSALISPGEAAGRRRPAGDAADGGRPQDTVATPPQGITPAGGIPPAGGLTPPGGTTPPGGLTPSRGIPAPAQTVERGKGDLLAGQRGAGGRPGSAPGTVSGAPAAPRANGHGTPPGAVPVAPGTASTTTGPNGLPIREARRGDQHPPTGVPRPPEDTGGGAADQPALPRRRKQANLAAQLRNDPATPTRRGPETSRSPEEALRALSAFQSGTKRGREDDLGSGAAPQQNAAPAPNGARPSAAAPRTHGRGPGTPASGLRRTKSAPGRIDPTASPDAAPGAVGGGGDDDDAIVTSFPREERGRSATAAATREGHVGRPVGDHMGESD</sequence>
<gene>
    <name evidence="9" type="ORF">HNR23_001142</name>
</gene>
<dbReference type="SUPFAM" id="SSF55874">
    <property type="entry name" value="ATPase domain of HSP90 chaperone/DNA topoisomerase II/histidine kinase"/>
    <property type="match status" value="1"/>
</dbReference>
<dbReference type="SMART" id="SM00387">
    <property type="entry name" value="HATPase_c"/>
    <property type="match status" value="1"/>
</dbReference>
<reference evidence="9 10" key="1">
    <citation type="submission" date="2020-08" db="EMBL/GenBank/DDBJ databases">
        <title>Sequencing the genomes of 1000 actinobacteria strains.</title>
        <authorList>
            <person name="Klenk H.-P."/>
        </authorList>
    </citation>
    <scope>NUCLEOTIDE SEQUENCE [LARGE SCALE GENOMIC DNA]</scope>
    <source>
        <strain evidence="9 10">DSM 46659</strain>
    </source>
</reference>
<feature type="compositionally biased region" description="Basic and acidic residues" evidence="6">
    <location>
        <begin position="829"/>
        <end position="841"/>
    </location>
</feature>
<protein>
    <recommendedName>
        <fullName evidence="2">histidine kinase</fullName>
        <ecNumber evidence="2">2.7.13.3</ecNumber>
    </recommendedName>
</protein>
<keyword evidence="3" id="KW-0597">Phosphoprotein</keyword>
<feature type="compositionally biased region" description="Low complexity" evidence="6">
    <location>
        <begin position="861"/>
        <end position="884"/>
    </location>
</feature>
<evidence type="ECO:0000256" key="7">
    <source>
        <dbReference type="SAM" id="Phobius"/>
    </source>
</evidence>
<dbReference type="Pfam" id="PF08376">
    <property type="entry name" value="NIT"/>
    <property type="match status" value="1"/>
</dbReference>